<dbReference type="Proteomes" id="UP000749471">
    <property type="component" value="Unassembled WGS sequence"/>
</dbReference>
<reference evidence="3 4" key="1">
    <citation type="submission" date="2021-06" db="EMBL/GenBank/DDBJ databases">
        <authorList>
            <person name="Sun Q."/>
            <person name="Li D."/>
        </authorList>
    </citation>
    <scope>NUCLEOTIDE SEQUENCE [LARGE SCALE GENOMIC DNA]</scope>
    <source>
        <strain evidence="3 4">MSJ-40</strain>
    </source>
</reference>
<dbReference type="Pfam" id="PF12671">
    <property type="entry name" value="Amidase_6"/>
    <property type="match status" value="1"/>
</dbReference>
<comment type="caution">
    <text evidence="3">The sequence shown here is derived from an EMBL/GenBank/DDBJ whole genome shotgun (WGS) entry which is preliminary data.</text>
</comment>
<evidence type="ECO:0000259" key="2">
    <source>
        <dbReference type="Pfam" id="PF12671"/>
    </source>
</evidence>
<organism evidence="3 4">
    <name type="scientific">Tissierella simiarum</name>
    <dbReference type="NCBI Taxonomy" id="2841534"/>
    <lineage>
        <taxon>Bacteria</taxon>
        <taxon>Bacillati</taxon>
        <taxon>Bacillota</taxon>
        <taxon>Tissierellia</taxon>
        <taxon>Tissierellales</taxon>
        <taxon>Tissierellaceae</taxon>
        <taxon>Tissierella</taxon>
    </lineage>
</organism>
<keyword evidence="1" id="KW-0732">Signal</keyword>
<dbReference type="EMBL" id="JAHLPM010000002">
    <property type="protein sequence ID" value="MBU5437195.1"/>
    <property type="molecule type" value="Genomic_DNA"/>
</dbReference>
<protein>
    <submittedName>
        <fullName evidence="3">Amidase domain-containing protein</fullName>
    </submittedName>
</protein>
<name>A0ABS6E2R1_9FIRM</name>
<gene>
    <name evidence="3" type="ORF">KQI42_04190</name>
</gene>
<feature type="chain" id="PRO_5046465168" evidence="1">
    <location>
        <begin position="27"/>
        <end position="387"/>
    </location>
</feature>
<proteinExistence type="predicted"/>
<dbReference type="RefSeq" id="WP_216517038.1">
    <property type="nucleotide sequence ID" value="NZ_JAHLPM010000002.1"/>
</dbReference>
<evidence type="ECO:0000313" key="3">
    <source>
        <dbReference type="EMBL" id="MBU5437195.1"/>
    </source>
</evidence>
<sequence length="387" mass="44533">MKKRKILSMILVSIFIVNLLTTTSFAQKIESNLDIENCEKVISSYIEDFLTKGYSEYYDINSVETVFDEINIDEEDNIVAIVRTTMNNVLKAKAVEELPYVKGMLKKVNLNTLSYESDDETMSIVAANNENNLNANQIEVTSRIINDKFKDLKQYIGESDDTNFIFRVTASARDGQIDMSTINMFAENIDEFIPAEEMLPKAEYEYEQEGFKYLETEISRADTIYSKEMSPTLYSNYDRLKARDYANKYTSNTTKKCPHGEALMDTSKYNSNYSWYCHNDCANYVSQSLKAGGLPTDSTWKGGSTAWINCEKLTDYMVNTKKYWKKSDYENANAGGVIMMKNSQGRRYHTVMIVKNDTVTRQFSGHTNDRLQSAYSKNSSWEYYVLQ</sequence>
<evidence type="ECO:0000256" key="1">
    <source>
        <dbReference type="SAM" id="SignalP"/>
    </source>
</evidence>
<accession>A0ABS6E2R1</accession>
<dbReference type="InterPro" id="IPR024301">
    <property type="entry name" value="Amidase_6"/>
</dbReference>
<feature type="signal peptide" evidence="1">
    <location>
        <begin position="1"/>
        <end position="26"/>
    </location>
</feature>
<feature type="domain" description="Putative amidase" evidence="2">
    <location>
        <begin position="236"/>
        <end position="379"/>
    </location>
</feature>
<keyword evidence="4" id="KW-1185">Reference proteome</keyword>
<dbReference type="PANTHER" id="PTHR40032:SF1">
    <property type="entry name" value="EXPORTED PROTEIN"/>
    <property type="match status" value="1"/>
</dbReference>
<evidence type="ECO:0000313" key="4">
    <source>
        <dbReference type="Proteomes" id="UP000749471"/>
    </source>
</evidence>
<dbReference type="PANTHER" id="PTHR40032">
    <property type="entry name" value="EXPORTED PROTEIN-RELATED"/>
    <property type="match status" value="1"/>
</dbReference>